<dbReference type="Proteomes" id="UP000029878">
    <property type="component" value="Unassembled WGS sequence"/>
</dbReference>
<dbReference type="Gene3D" id="1.10.530.10">
    <property type="match status" value="1"/>
</dbReference>
<dbReference type="InterPro" id="IPR023346">
    <property type="entry name" value="Lysozyme-like_dom_sf"/>
</dbReference>
<evidence type="ECO:0000313" key="3">
    <source>
        <dbReference type="Proteomes" id="UP000029878"/>
    </source>
</evidence>
<organism evidence="2 3">
    <name type="scientific">Helicobacter trogontum</name>
    <dbReference type="NCBI Taxonomy" id="50960"/>
    <lineage>
        <taxon>Bacteria</taxon>
        <taxon>Pseudomonadati</taxon>
        <taxon>Campylobacterota</taxon>
        <taxon>Epsilonproteobacteria</taxon>
        <taxon>Campylobacterales</taxon>
        <taxon>Helicobacteraceae</taxon>
        <taxon>Helicobacter</taxon>
    </lineage>
</organism>
<dbReference type="SUPFAM" id="SSF53955">
    <property type="entry name" value="Lysozyme-like"/>
    <property type="match status" value="1"/>
</dbReference>
<feature type="region of interest" description="Disordered" evidence="1">
    <location>
        <begin position="46"/>
        <end position="70"/>
    </location>
</feature>
<dbReference type="AlphaFoldDB" id="A0A4U8S2F3"/>
<evidence type="ECO:0000313" key="2">
    <source>
        <dbReference type="EMBL" id="TLD79900.1"/>
    </source>
</evidence>
<sequence length="70" mass="8130">MANKVYADENRSDSNKLGNTQQGDGYKFRGRGIKQLTGRSNYANFQSYYNKHNPNDTKDFLNNEEHRKAL</sequence>
<dbReference type="GO" id="GO:0016787">
    <property type="term" value="F:hydrolase activity"/>
    <property type="evidence" value="ECO:0007669"/>
    <property type="project" value="UniProtKB-KW"/>
</dbReference>
<keyword evidence="2" id="KW-0378">Hydrolase</keyword>
<name>A0A4U8S2F3_9HELI</name>
<protein>
    <submittedName>
        <fullName evidence="2">Glycoside hydrolase family 19</fullName>
    </submittedName>
</protein>
<feature type="region of interest" description="Disordered" evidence="1">
    <location>
        <begin position="1"/>
        <end position="30"/>
    </location>
</feature>
<comment type="caution">
    <text evidence="2">The sequence shown here is derived from an EMBL/GenBank/DDBJ whole genome shotgun (WGS) entry which is preliminary data.</text>
</comment>
<feature type="compositionally biased region" description="Basic and acidic residues" evidence="1">
    <location>
        <begin position="53"/>
        <end position="70"/>
    </location>
</feature>
<gene>
    <name evidence="2" type="ORF">LS81_010000</name>
</gene>
<dbReference type="EMBL" id="JRPL02000041">
    <property type="protein sequence ID" value="TLD79900.1"/>
    <property type="molecule type" value="Genomic_DNA"/>
</dbReference>
<evidence type="ECO:0000256" key="1">
    <source>
        <dbReference type="SAM" id="MobiDB-lite"/>
    </source>
</evidence>
<reference evidence="2 3" key="1">
    <citation type="journal article" date="2014" name="Genome Announc.">
        <title>Draft genome sequences of eight enterohepatic helicobacter species isolated from both laboratory and wild rodents.</title>
        <authorList>
            <person name="Sheh A."/>
            <person name="Shen Z."/>
            <person name="Fox J.G."/>
        </authorList>
    </citation>
    <scope>NUCLEOTIDE SEQUENCE [LARGE SCALE GENOMIC DNA]</scope>
    <source>
        <strain evidence="2 3">ATCC 700114</strain>
    </source>
</reference>
<feature type="compositionally biased region" description="Basic and acidic residues" evidence="1">
    <location>
        <begin position="1"/>
        <end position="14"/>
    </location>
</feature>
<accession>A0A4U8S2F3</accession>
<proteinExistence type="predicted"/>
<feature type="non-terminal residue" evidence="2">
    <location>
        <position position="70"/>
    </location>
</feature>